<dbReference type="OrthoDB" id="3467661at2"/>
<dbReference type="SUPFAM" id="SSF53335">
    <property type="entry name" value="S-adenosyl-L-methionine-dependent methyltransferases"/>
    <property type="match status" value="1"/>
</dbReference>
<dbReference type="AlphaFoldDB" id="A0A372JF30"/>
<dbReference type="GO" id="GO:0032259">
    <property type="term" value="P:methylation"/>
    <property type="evidence" value="ECO:0007669"/>
    <property type="project" value="UniProtKB-KW"/>
</dbReference>
<keyword evidence="1" id="KW-0808">Transferase</keyword>
<dbReference type="Proteomes" id="UP000261811">
    <property type="component" value="Unassembled WGS sequence"/>
</dbReference>
<proteinExistence type="predicted"/>
<dbReference type="PIRSF" id="PIRSF017393">
    <property type="entry name" value="MTase_SAV2177"/>
    <property type="match status" value="1"/>
</dbReference>
<name>A0A372JF30_9ACTN</name>
<dbReference type="GO" id="GO:0008168">
    <property type="term" value="F:methyltransferase activity"/>
    <property type="evidence" value="ECO:0007669"/>
    <property type="project" value="UniProtKB-KW"/>
</dbReference>
<evidence type="ECO:0000313" key="1">
    <source>
        <dbReference type="EMBL" id="RFU38621.1"/>
    </source>
</evidence>
<accession>A0A372JF30</accession>
<reference evidence="1 2" key="1">
    <citation type="submission" date="2018-08" db="EMBL/GenBank/DDBJ databases">
        <title>Actinomadura jelena sp. nov., a novel Actinomycete isolated from soil in Chad.</title>
        <authorList>
            <person name="Shi L."/>
        </authorList>
    </citation>
    <scope>NUCLEOTIDE SEQUENCE [LARGE SCALE GENOMIC DNA]</scope>
    <source>
        <strain evidence="1 2">NEAU-G17</strain>
    </source>
</reference>
<dbReference type="RefSeq" id="WP_117359933.1">
    <property type="nucleotide sequence ID" value="NZ_QURH01000751.1"/>
</dbReference>
<dbReference type="Pfam" id="PF04672">
    <property type="entry name" value="Methyltransf_19"/>
    <property type="match status" value="1"/>
</dbReference>
<gene>
    <name evidence="1" type="ORF">DZF91_26705</name>
</gene>
<keyword evidence="2" id="KW-1185">Reference proteome</keyword>
<protein>
    <submittedName>
        <fullName evidence="1">SAM-dependent methyltransferase</fullName>
    </submittedName>
</protein>
<comment type="caution">
    <text evidence="1">The sequence shown here is derived from an EMBL/GenBank/DDBJ whole genome shotgun (WGS) entry which is preliminary data.</text>
</comment>
<dbReference type="InterPro" id="IPR029063">
    <property type="entry name" value="SAM-dependent_MTases_sf"/>
</dbReference>
<dbReference type="Gene3D" id="3.40.50.150">
    <property type="entry name" value="Vaccinia Virus protein VP39"/>
    <property type="match status" value="1"/>
</dbReference>
<keyword evidence="1" id="KW-0489">Methyltransferase</keyword>
<evidence type="ECO:0000313" key="2">
    <source>
        <dbReference type="Proteomes" id="UP000261811"/>
    </source>
</evidence>
<sequence length="279" mass="28908">MTDGGGLGLAGPARVYDCLLGGKDNYAVDRRLVRELLAIEPGLVDAAHANRAFVRRAVRELAGLGLRQFLDIGCGLPTTDNVHQIASRHAPGTRVLYVDQDPLVLVHARALLVDDGEVAALQADLRKPDDLVAQALDHGLLDPGRPVAVLLTSVLHHLTDAEDPWHCVRTLTAALAPGSAVVVSHLTDTPVGSSPGADEPRLAPGTLTPVAAALAARYTEGCALPLVPRDASAIAGFLDGLEPLAPGVVPVDAWRPDIAPVPPSEPSLGLLGAAGLLGR</sequence>
<dbReference type="InterPro" id="IPR006764">
    <property type="entry name" value="SAM_dep_MeTrfase_SAV2177_type"/>
</dbReference>
<organism evidence="1 2">
    <name type="scientific">Actinomadura logoneensis</name>
    <dbReference type="NCBI Taxonomy" id="2293572"/>
    <lineage>
        <taxon>Bacteria</taxon>
        <taxon>Bacillati</taxon>
        <taxon>Actinomycetota</taxon>
        <taxon>Actinomycetes</taxon>
        <taxon>Streptosporangiales</taxon>
        <taxon>Thermomonosporaceae</taxon>
        <taxon>Actinomadura</taxon>
    </lineage>
</organism>
<dbReference type="EMBL" id="QURH01000751">
    <property type="protein sequence ID" value="RFU38621.1"/>
    <property type="molecule type" value="Genomic_DNA"/>
</dbReference>